<dbReference type="Proteomes" id="UP000005220">
    <property type="component" value="Chromosome 4"/>
</dbReference>
<feature type="region of interest" description="Disordered" evidence="8">
    <location>
        <begin position="197"/>
        <end position="248"/>
    </location>
</feature>
<dbReference type="Pfam" id="PF11719">
    <property type="entry name" value="Drc1-Sld2"/>
    <property type="match status" value="2"/>
</dbReference>
<evidence type="ECO:0000256" key="2">
    <source>
        <dbReference type="ARBA" id="ARBA00007276"/>
    </source>
</evidence>
<evidence type="ECO:0000256" key="7">
    <source>
        <dbReference type="RuleBase" id="RU367067"/>
    </source>
</evidence>
<dbReference type="GO" id="GO:0006270">
    <property type="term" value="P:DNA replication initiation"/>
    <property type="evidence" value="ECO:0007669"/>
    <property type="project" value="UniProtKB-UniRule"/>
</dbReference>
<evidence type="ECO:0000313" key="9">
    <source>
        <dbReference type="EMBL" id="CCF57962.1"/>
    </source>
</evidence>
<dbReference type="GO" id="GO:0003697">
    <property type="term" value="F:single-stranded DNA binding"/>
    <property type="evidence" value="ECO:0007669"/>
    <property type="project" value="TreeGrafter"/>
</dbReference>
<evidence type="ECO:0000256" key="4">
    <source>
        <dbReference type="ARBA" id="ARBA00022705"/>
    </source>
</evidence>
<dbReference type="GO" id="GO:0000727">
    <property type="term" value="P:double-strand break repair via break-induced replication"/>
    <property type="evidence" value="ECO:0007669"/>
    <property type="project" value="TreeGrafter"/>
</dbReference>
<dbReference type="RefSeq" id="XP_003957097.1">
    <property type="nucleotide sequence ID" value="XM_003957048.1"/>
</dbReference>
<dbReference type="InParanoid" id="H2AUB2"/>
<dbReference type="GO" id="GO:1902977">
    <property type="term" value="P:mitotic DNA replication preinitiation complex assembly"/>
    <property type="evidence" value="ECO:0007669"/>
    <property type="project" value="TreeGrafter"/>
</dbReference>
<evidence type="ECO:0000256" key="8">
    <source>
        <dbReference type="SAM" id="MobiDB-lite"/>
    </source>
</evidence>
<dbReference type="PANTHER" id="PTHR28124">
    <property type="entry name" value="DNA REPLICATION REGULATOR SLD2"/>
    <property type="match status" value="1"/>
</dbReference>
<keyword evidence="10" id="KW-1185">Reference proteome</keyword>
<evidence type="ECO:0000256" key="5">
    <source>
        <dbReference type="ARBA" id="ARBA00023242"/>
    </source>
</evidence>
<dbReference type="GeneID" id="13882207"/>
<evidence type="ECO:0000256" key="3">
    <source>
        <dbReference type="ARBA" id="ARBA00018363"/>
    </source>
</evidence>
<dbReference type="AlphaFoldDB" id="H2AUB2"/>
<reference evidence="9 10" key="1">
    <citation type="journal article" date="2011" name="Proc. Natl. Acad. Sci. U.S.A.">
        <title>Evolutionary erosion of yeast sex chromosomes by mating-type switching accidents.</title>
        <authorList>
            <person name="Gordon J.L."/>
            <person name="Armisen D."/>
            <person name="Proux-Wera E."/>
            <person name="Oheigeartaigh S.S."/>
            <person name="Byrne K.P."/>
            <person name="Wolfe K.H."/>
        </authorList>
    </citation>
    <scope>NUCLEOTIDE SEQUENCE [LARGE SCALE GENOMIC DNA]</scope>
    <source>
        <strain evidence="10">ATCC 22294 / BCRC 22015 / CBS 2517 / CECT 1963 / NBRC 1671 / NRRL Y-8276</strain>
    </source>
</reference>
<dbReference type="PANTHER" id="PTHR28124:SF1">
    <property type="entry name" value="DNA REPLICATION REGULATOR SLD2"/>
    <property type="match status" value="1"/>
</dbReference>
<name>H2AUB2_KAZAF</name>
<dbReference type="InterPro" id="IPR040203">
    <property type="entry name" value="Sld2"/>
</dbReference>
<feature type="region of interest" description="Disordered" evidence="8">
    <location>
        <begin position="270"/>
        <end position="293"/>
    </location>
</feature>
<dbReference type="Gene3D" id="1.10.10.1460">
    <property type="match status" value="1"/>
</dbReference>
<protein>
    <recommendedName>
        <fullName evidence="3 7">DNA replication regulator SLD2</fullName>
    </recommendedName>
</protein>
<comment type="subcellular location">
    <subcellularLocation>
        <location evidence="1 7">Nucleus</location>
    </subcellularLocation>
</comment>
<dbReference type="InterPro" id="IPR021110">
    <property type="entry name" value="DNA_rep_checkpnt_protein"/>
</dbReference>
<proteinExistence type="inferred from homology"/>
<dbReference type="KEGG" id="kaf:KAFR_0D03140"/>
<keyword evidence="4 7" id="KW-0235">DNA replication</keyword>
<keyword evidence="6 7" id="KW-0131">Cell cycle</keyword>
<sequence>MDQEELLTLRKELKTWEHDFIQKFNKSPKKKDIELNHEIKLKYKKYSNLKKRKHDQQITYHSPIRLPSQEITEVGPTPQIFGTSISIFDLNLSPVKRKLILNDNNDDNAAAAADTDDDEDDEEDDKLIQDVEPRRLIERHSKYGPNSPMKFSLNKNIKFKTPTKLNENITSMSPSPIWKKSLNKTLKQLEDEFNEIQSEFGTISPKEEQEGQEERKDQEEQEGIQESQPVKKRNIKEKPLGAPNLSPIKINLPEKLKKLKKQQLNSFFNETIDENTESEPEEKQEVIKTKPKRKKKYNLVSNNFRRLKLPSRKKNNFKRRRL</sequence>
<dbReference type="OrthoDB" id="8775810at2759"/>
<comment type="similarity">
    <text evidence="2 7">Belongs to the SLD2 family.</text>
</comment>
<dbReference type="EMBL" id="HE650824">
    <property type="protein sequence ID" value="CCF57962.1"/>
    <property type="molecule type" value="Genomic_DNA"/>
</dbReference>
<dbReference type="eggNOG" id="ENOG502SCF7">
    <property type="taxonomic scope" value="Eukaryota"/>
</dbReference>
<dbReference type="HOGENOM" id="CLU_057728_0_0_1"/>
<dbReference type="GO" id="GO:0003688">
    <property type="term" value="F:DNA replication origin binding"/>
    <property type="evidence" value="ECO:0007669"/>
    <property type="project" value="TreeGrafter"/>
</dbReference>
<evidence type="ECO:0000313" key="10">
    <source>
        <dbReference type="Proteomes" id="UP000005220"/>
    </source>
</evidence>
<keyword evidence="5 7" id="KW-0539">Nucleus</keyword>
<evidence type="ECO:0000256" key="6">
    <source>
        <dbReference type="ARBA" id="ARBA00023306"/>
    </source>
</evidence>
<feature type="compositionally biased region" description="Acidic residues" evidence="8">
    <location>
        <begin position="271"/>
        <end position="280"/>
    </location>
</feature>
<evidence type="ECO:0000256" key="1">
    <source>
        <dbReference type="ARBA" id="ARBA00004123"/>
    </source>
</evidence>
<comment type="function">
    <text evidence="7">Has a role in the initiation of DNA replication. Required at S-phase checkpoint.</text>
</comment>
<gene>
    <name evidence="9" type="primary">KAFR0D03140</name>
    <name evidence="9" type="ORF">KAFR_0D03140</name>
</gene>
<feature type="compositionally biased region" description="Basic and acidic residues" evidence="8">
    <location>
        <begin position="205"/>
        <end position="218"/>
    </location>
</feature>
<organism evidence="9 10">
    <name type="scientific">Kazachstania africana (strain ATCC 22294 / BCRC 22015 / CBS 2517 / CECT 1963 / NBRC 1671 / NRRL Y-8276)</name>
    <name type="common">Yeast</name>
    <name type="synonym">Kluyveromyces africanus</name>
    <dbReference type="NCBI Taxonomy" id="1071382"/>
    <lineage>
        <taxon>Eukaryota</taxon>
        <taxon>Fungi</taxon>
        <taxon>Dikarya</taxon>
        <taxon>Ascomycota</taxon>
        <taxon>Saccharomycotina</taxon>
        <taxon>Saccharomycetes</taxon>
        <taxon>Saccharomycetales</taxon>
        <taxon>Saccharomycetaceae</taxon>
        <taxon>Kazachstania</taxon>
    </lineage>
</organism>
<accession>H2AUB2</accession>
<feature type="region of interest" description="Disordered" evidence="8">
    <location>
        <begin position="107"/>
        <end position="126"/>
    </location>
</feature>
<dbReference type="GO" id="GO:0031261">
    <property type="term" value="C:DNA replication preinitiation complex"/>
    <property type="evidence" value="ECO:0007669"/>
    <property type="project" value="TreeGrafter"/>
</dbReference>
<dbReference type="CDD" id="cd22289">
    <property type="entry name" value="RecQL4_SLD2_NTD"/>
    <property type="match status" value="1"/>
</dbReference>
<dbReference type="FunCoup" id="H2AUB2">
    <property type="interactions" value="67"/>
</dbReference>
<feature type="compositionally biased region" description="Acidic residues" evidence="8">
    <location>
        <begin position="114"/>
        <end position="125"/>
    </location>
</feature>